<protein>
    <recommendedName>
        <fullName evidence="2">BZIP domain-containing protein</fullName>
    </recommendedName>
</protein>
<dbReference type="OrthoDB" id="103095at2759"/>
<accession>A0A8T1W4D1</accession>
<proteinExistence type="predicted"/>
<feature type="region of interest" description="Disordered" evidence="1">
    <location>
        <begin position="1"/>
        <end position="22"/>
    </location>
</feature>
<evidence type="ECO:0000313" key="3">
    <source>
        <dbReference type="EMBL" id="KAG7386914.1"/>
    </source>
</evidence>
<sequence length="280" mass="30272">MPRKPHRRTVKLEPLSPPMATRSLTRANKSLDDIVPDNASTTKTATVLRKPMASKARAVGKRSKPARIVPKLIGGSTMPALASLIAAALKTNCLVHDSPPPPIAAKSETTAPSLALAPASLLRAGTPPPAAPSPTVAPTISPSSKQEIDRPKRRKREPIKLPPGVAVAKLSAKDLRRLKNRIAAMRLRQRSQQSIQSLQDQLEYFRSRCEFLELVVSSCPTCASISAVQFGAIELLPAEPKKINIKSEEPSAEEELEDDDDDLTVLTETECVVLDNVLHC</sequence>
<feature type="domain" description="BZIP" evidence="2">
    <location>
        <begin position="176"/>
        <end position="190"/>
    </location>
</feature>
<evidence type="ECO:0000259" key="2">
    <source>
        <dbReference type="PROSITE" id="PS00036"/>
    </source>
</evidence>
<evidence type="ECO:0000256" key="1">
    <source>
        <dbReference type="SAM" id="MobiDB-lite"/>
    </source>
</evidence>
<keyword evidence="4" id="KW-1185">Reference proteome</keyword>
<name>A0A8T1W4D1_9STRA</name>
<dbReference type="InterPro" id="IPR004827">
    <property type="entry name" value="bZIP"/>
</dbReference>
<dbReference type="AlphaFoldDB" id="A0A8T1W4D1"/>
<reference evidence="3" key="1">
    <citation type="submission" date="2021-02" db="EMBL/GenBank/DDBJ databases">
        <authorList>
            <person name="Palmer J.M."/>
        </authorList>
    </citation>
    <scope>NUCLEOTIDE SEQUENCE</scope>
    <source>
        <strain evidence="3">SCRP734</strain>
    </source>
</reference>
<dbReference type="Pfam" id="PF07716">
    <property type="entry name" value="bZIP_2"/>
    <property type="match status" value="1"/>
</dbReference>
<dbReference type="Proteomes" id="UP000694044">
    <property type="component" value="Unassembled WGS sequence"/>
</dbReference>
<feature type="compositionally biased region" description="Low complexity" evidence="1">
    <location>
        <begin position="133"/>
        <end position="144"/>
    </location>
</feature>
<dbReference type="EMBL" id="JAGDFM010000090">
    <property type="protein sequence ID" value="KAG7386914.1"/>
    <property type="molecule type" value="Genomic_DNA"/>
</dbReference>
<dbReference type="GO" id="GO:0003700">
    <property type="term" value="F:DNA-binding transcription factor activity"/>
    <property type="evidence" value="ECO:0007669"/>
    <property type="project" value="InterPro"/>
</dbReference>
<comment type="caution">
    <text evidence="3">The sequence shown here is derived from an EMBL/GenBank/DDBJ whole genome shotgun (WGS) entry which is preliminary data.</text>
</comment>
<dbReference type="PROSITE" id="PS00036">
    <property type="entry name" value="BZIP_BASIC"/>
    <property type="match status" value="1"/>
</dbReference>
<organism evidence="3 4">
    <name type="scientific">Phytophthora pseudosyringae</name>
    <dbReference type="NCBI Taxonomy" id="221518"/>
    <lineage>
        <taxon>Eukaryota</taxon>
        <taxon>Sar</taxon>
        <taxon>Stramenopiles</taxon>
        <taxon>Oomycota</taxon>
        <taxon>Peronosporomycetes</taxon>
        <taxon>Peronosporales</taxon>
        <taxon>Peronosporaceae</taxon>
        <taxon>Phytophthora</taxon>
    </lineage>
</organism>
<gene>
    <name evidence="3" type="ORF">PHYPSEUDO_015119</name>
</gene>
<evidence type="ECO:0000313" key="4">
    <source>
        <dbReference type="Proteomes" id="UP000694044"/>
    </source>
</evidence>
<feature type="region of interest" description="Disordered" evidence="1">
    <location>
        <begin position="122"/>
        <end position="161"/>
    </location>
</feature>